<dbReference type="EMBL" id="CAMXCT010000515">
    <property type="protein sequence ID" value="CAI3979822.1"/>
    <property type="molecule type" value="Genomic_DNA"/>
</dbReference>
<feature type="chain" id="PRO_5043272152" description="Secreted protein" evidence="1">
    <location>
        <begin position="17"/>
        <end position="366"/>
    </location>
</feature>
<proteinExistence type="predicted"/>
<evidence type="ECO:0000313" key="3">
    <source>
        <dbReference type="EMBL" id="CAL1133197.1"/>
    </source>
</evidence>
<protein>
    <recommendedName>
        <fullName evidence="5">Secreted protein</fullName>
    </recommendedName>
</protein>
<gene>
    <name evidence="2" type="ORF">C1SCF055_LOCUS7748</name>
</gene>
<evidence type="ECO:0000313" key="4">
    <source>
        <dbReference type="Proteomes" id="UP001152797"/>
    </source>
</evidence>
<accession>A0A9P1FMS9</accession>
<dbReference type="EMBL" id="CAMXCT030000515">
    <property type="protein sequence ID" value="CAL4767134.1"/>
    <property type="molecule type" value="Genomic_DNA"/>
</dbReference>
<evidence type="ECO:0000256" key="1">
    <source>
        <dbReference type="SAM" id="SignalP"/>
    </source>
</evidence>
<sequence>MLRLSVLTFWVASSWASLDDAPIEGSLVVDDDCTHSDTCALNALQLKRCPFNFQHDVKETMLNMSAEIDSLNDKLVVLVAKAVRTSFKDDFSRLVRATSSAAAVLEIVAPRFITLTNKTSASLQDAGIDEFGGKAKEEQTSLLRMQRFLVDHAGEVLTNIAAARSNDGDTGFATKVNTAAQEAGHWIQGVLKVAWSTATDQLPRINALVKNEIVNTSDMVTEAACAADTATSIASLTTLYAQIVQAATDCDVRNKTLFSIADCESSALSVQTGISLVIKEGARMMHTCYGRDWSCAESMASASHDLLQAYNSLVVLGDSCKSSDPIALAVCESEAFQLSSNLGVAAGYIWKSADVCASSCNLAKPQ</sequence>
<dbReference type="EMBL" id="CAMXCT020000515">
    <property type="protein sequence ID" value="CAL1133197.1"/>
    <property type="molecule type" value="Genomic_DNA"/>
</dbReference>
<evidence type="ECO:0008006" key="5">
    <source>
        <dbReference type="Google" id="ProtNLM"/>
    </source>
</evidence>
<name>A0A9P1FMS9_9DINO</name>
<feature type="signal peptide" evidence="1">
    <location>
        <begin position="1"/>
        <end position="16"/>
    </location>
</feature>
<reference evidence="2" key="1">
    <citation type="submission" date="2022-10" db="EMBL/GenBank/DDBJ databases">
        <authorList>
            <person name="Chen Y."/>
            <person name="Dougan E. K."/>
            <person name="Chan C."/>
            <person name="Rhodes N."/>
            <person name="Thang M."/>
        </authorList>
    </citation>
    <scope>NUCLEOTIDE SEQUENCE</scope>
</reference>
<organism evidence="2">
    <name type="scientific">Cladocopium goreaui</name>
    <dbReference type="NCBI Taxonomy" id="2562237"/>
    <lineage>
        <taxon>Eukaryota</taxon>
        <taxon>Sar</taxon>
        <taxon>Alveolata</taxon>
        <taxon>Dinophyceae</taxon>
        <taxon>Suessiales</taxon>
        <taxon>Symbiodiniaceae</taxon>
        <taxon>Cladocopium</taxon>
    </lineage>
</organism>
<dbReference type="OrthoDB" id="422318at2759"/>
<keyword evidence="1" id="KW-0732">Signal</keyword>
<evidence type="ECO:0000313" key="2">
    <source>
        <dbReference type="EMBL" id="CAI3979822.1"/>
    </source>
</evidence>
<keyword evidence="4" id="KW-1185">Reference proteome</keyword>
<reference evidence="3" key="2">
    <citation type="submission" date="2024-04" db="EMBL/GenBank/DDBJ databases">
        <authorList>
            <person name="Chen Y."/>
            <person name="Shah S."/>
            <person name="Dougan E. K."/>
            <person name="Thang M."/>
            <person name="Chan C."/>
        </authorList>
    </citation>
    <scope>NUCLEOTIDE SEQUENCE [LARGE SCALE GENOMIC DNA]</scope>
</reference>
<dbReference type="Proteomes" id="UP001152797">
    <property type="component" value="Unassembled WGS sequence"/>
</dbReference>
<dbReference type="AlphaFoldDB" id="A0A9P1FMS9"/>
<comment type="caution">
    <text evidence="2">The sequence shown here is derived from an EMBL/GenBank/DDBJ whole genome shotgun (WGS) entry which is preliminary data.</text>
</comment>